<dbReference type="InterPro" id="IPR026720">
    <property type="entry name" value="CFAP91"/>
</dbReference>
<evidence type="ECO:0000256" key="3">
    <source>
        <dbReference type="ARBA" id="ARBA00023212"/>
    </source>
</evidence>
<evidence type="ECO:0000256" key="5">
    <source>
        <dbReference type="ARBA" id="ARBA00029468"/>
    </source>
</evidence>
<keyword evidence="9" id="KW-1185">Reference proteome</keyword>
<evidence type="ECO:0000256" key="4">
    <source>
        <dbReference type="ARBA" id="ARBA00023273"/>
    </source>
</evidence>
<evidence type="ECO:0000256" key="6">
    <source>
        <dbReference type="ARBA" id="ARBA00029555"/>
    </source>
</evidence>
<evidence type="ECO:0000313" key="9">
    <source>
        <dbReference type="Proteomes" id="UP001558652"/>
    </source>
</evidence>
<evidence type="ECO:0000256" key="1">
    <source>
        <dbReference type="ARBA" id="ARBA00004430"/>
    </source>
</evidence>
<keyword evidence="4" id="KW-0966">Cell projection</keyword>
<reference evidence="8 9" key="1">
    <citation type="submission" date="2024-07" db="EMBL/GenBank/DDBJ databases">
        <title>Chromosome-level genome assembly of the water stick insect Ranatra chinensis (Heteroptera: Nepidae).</title>
        <authorList>
            <person name="Liu X."/>
        </authorList>
    </citation>
    <scope>NUCLEOTIDE SEQUENCE [LARGE SCALE GENOMIC DNA]</scope>
    <source>
        <strain evidence="8">Cailab_2021Rc</strain>
        <tissue evidence="8">Muscle</tissue>
    </source>
</reference>
<sequence length="244" mass="28065">MFYENKKQETTEIRSGLPAGKYEIEVIERLRKKRAWEKYLAGNVPVNDFETRRRIISDIEHTEQTFREQEIEDLQTARFELAQEDLQKHAKEVRCRVETRLRLIAKKALLEKKHSLVKIQKQKEREATHRWHSLMGSTERMGTTPRGDHEANVFQVGMTGPHPGIGVSFKFGVKGFEFFVDLSDCGDIEVDAFKSRGWIPCDSLVNVRAKVAGTASLTYDIELWGSAKKNPVFGPPYRSQCPLV</sequence>
<dbReference type="InterPro" id="IPR032840">
    <property type="entry name" value="CFAP91_dom"/>
</dbReference>
<feature type="domain" description="CFAP91" evidence="7">
    <location>
        <begin position="13"/>
        <end position="126"/>
    </location>
</feature>
<evidence type="ECO:0000256" key="2">
    <source>
        <dbReference type="ARBA" id="ARBA00022490"/>
    </source>
</evidence>
<organism evidence="8 9">
    <name type="scientific">Ranatra chinensis</name>
    <dbReference type="NCBI Taxonomy" id="642074"/>
    <lineage>
        <taxon>Eukaryota</taxon>
        <taxon>Metazoa</taxon>
        <taxon>Ecdysozoa</taxon>
        <taxon>Arthropoda</taxon>
        <taxon>Hexapoda</taxon>
        <taxon>Insecta</taxon>
        <taxon>Pterygota</taxon>
        <taxon>Neoptera</taxon>
        <taxon>Paraneoptera</taxon>
        <taxon>Hemiptera</taxon>
        <taxon>Heteroptera</taxon>
        <taxon>Panheteroptera</taxon>
        <taxon>Nepomorpha</taxon>
        <taxon>Nepidae</taxon>
        <taxon>Ranatrinae</taxon>
        <taxon>Ranatra</taxon>
    </lineage>
</organism>
<keyword evidence="2" id="KW-0963">Cytoplasm</keyword>
<name>A0ABD0Y915_9HEMI</name>
<comment type="subcellular location">
    <subcellularLocation>
        <location evidence="1">Cytoplasm</location>
        <location evidence="1">Cytoskeleton</location>
        <location evidence="1">Cilium axoneme</location>
    </subcellularLocation>
</comment>
<comment type="caution">
    <text evidence="8">The sequence shown here is derived from an EMBL/GenBank/DDBJ whole genome shotgun (WGS) entry which is preliminary data.</text>
</comment>
<dbReference type="Proteomes" id="UP001558652">
    <property type="component" value="Unassembled WGS sequence"/>
</dbReference>
<evidence type="ECO:0000313" key="8">
    <source>
        <dbReference type="EMBL" id="KAL1123840.1"/>
    </source>
</evidence>
<dbReference type="GO" id="GO:0005930">
    <property type="term" value="C:axoneme"/>
    <property type="evidence" value="ECO:0007669"/>
    <property type="project" value="UniProtKB-SubCell"/>
</dbReference>
<protein>
    <recommendedName>
        <fullName evidence="6">Cilia- and flagella-associated protein 91</fullName>
    </recommendedName>
</protein>
<dbReference type="EMBL" id="JBFDAA010000011">
    <property type="protein sequence ID" value="KAL1123840.1"/>
    <property type="molecule type" value="Genomic_DNA"/>
</dbReference>
<proteinExistence type="inferred from homology"/>
<dbReference type="PANTHER" id="PTHR22455:SF10">
    <property type="entry name" value="CILIA- AND FLAGELLA-ASSOCIATED PROTEIN 91"/>
    <property type="match status" value="1"/>
</dbReference>
<dbReference type="Pfam" id="PF14738">
    <property type="entry name" value="CFAP91"/>
    <property type="match status" value="1"/>
</dbReference>
<gene>
    <name evidence="8" type="ORF">AAG570_001611</name>
</gene>
<evidence type="ECO:0000259" key="7">
    <source>
        <dbReference type="Pfam" id="PF14738"/>
    </source>
</evidence>
<dbReference type="AlphaFoldDB" id="A0ABD0Y915"/>
<comment type="similarity">
    <text evidence="5">Belongs to the CFAP91 family.</text>
</comment>
<accession>A0ABD0Y915</accession>
<keyword evidence="3" id="KW-0206">Cytoskeleton</keyword>
<dbReference type="PANTHER" id="PTHR22455">
    <property type="entry name" value="CILIA- AND FLAGELLA-ASSOCIATED PROTEIN 91"/>
    <property type="match status" value="1"/>
</dbReference>